<dbReference type="AlphaFoldDB" id="D6TUR6"/>
<dbReference type="STRING" id="485913.Krac_6424"/>
<gene>
    <name evidence="1" type="ORF">Krac_6424</name>
</gene>
<accession>D6TUR6</accession>
<organism evidence="1 2">
    <name type="scientific">Ktedonobacter racemifer DSM 44963</name>
    <dbReference type="NCBI Taxonomy" id="485913"/>
    <lineage>
        <taxon>Bacteria</taxon>
        <taxon>Bacillati</taxon>
        <taxon>Chloroflexota</taxon>
        <taxon>Ktedonobacteria</taxon>
        <taxon>Ktedonobacterales</taxon>
        <taxon>Ktedonobacteraceae</taxon>
        <taxon>Ktedonobacter</taxon>
    </lineage>
</organism>
<sequence>MVQLFGSIVLHSAVAQFLLAYISFAQVPIALKTYLRILCRIHPLFLLLL</sequence>
<evidence type="ECO:0000313" key="2">
    <source>
        <dbReference type="Proteomes" id="UP000004508"/>
    </source>
</evidence>
<proteinExistence type="predicted"/>
<keyword evidence="2" id="KW-1185">Reference proteome</keyword>
<dbReference type="EMBL" id="ADVG01000003">
    <property type="protein sequence ID" value="EFH85242.1"/>
    <property type="molecule type" value="Genomic_DNA"/>
</dbReference>
<dbReference type="InParanoid" id="D6TUR6"/>
<evidence type="ECO:0000313" key="1">
    <source>
        <dbReference type="EMBL" id="EFH85242.1"/>
    </source>
</evidence>
<protein>
    <submittedName>
        <fullName evidence="1">Uncharacterized protein</fullName>
    </submittedName>
</protein>
<dbReference type="Proteomes" id="UP000004508">
    <property type="component" value="Unassembled WGS sequence"/>
</dbReference>
<name>D6TUR6_KTERA</name>
<comment type="caution">
    <text evidence="1">The sequence shown here is derived from an EMBL/GenBank/DDBJ whole genome shotgun (WGS) entry which is preliminary data.</text>
</comment>
<reference evidence="1 2" key="1">
    <citation type="journal article" date="2011" name="Stand. Genomic Sci.">
        <title>Non-contiguous finished genome sequence and contextual data of the filamentous soil bacterium Ktedonobacter racemifer type strain (SOSP1-21).</title>
        <authorList>
            <person name="Chang Y.J."/>
            <person name="Land M."/>
            <person name="Hauser L."/>
            <person name="Chertkov O."/>
            <person name="Del Rio T.G."/>
            <person name="Nolan M."/>
            <person name="Copeland A."/>
            <person name="Tice H."/>
            <person name="Cheng J.F."/>
            <person name="Lucas S."/>
            <person name="Han C."/>
            <person name="Goodwin L."/>
            <person name="Pitluck S."/>
            <person name="Ivanova N."/>
            <person name="Ovchinikova G."/>
            <person name="Pati A."/>
            <person name="Chen A."/>
            <person name="Palaniappan K."/>
            <person name="Mavromatis K."/>
            <person name="Liolios K."/>
            <person name="Brettin T."/>
            <person name="Fiebig A."/>
            <person name="Rohde M."/>
            <person name="Abt B."/>
            <person name="Goker M."/>
            <person name="Detter J.C."/>
            <person name="Woyke T."/>
            <person name="Bristow J."/>
            <person name="Eisen J.A."/>
            <person name="Markowitz V."/>
            <person name="Hugenholtz P."/>
            <person name="Kyrpides N.C."/>
            <person name="Klenk H.P."/>
            <person name="Lapidus A."/>
        </authorList>
    </citation>
    <scope>NUCLEOTIDE SEQUENCE [LARGE SCALE GENOMIC DNA]</scope>
    <source>
        <strain evidence="2">DSM 44963</strain>
    </source>
</reference>